<evidence type="ECO:0000256" key="13">
    <source>
        <dbReference type="ARBA" id="ARBA00022840"/>
    </source>
</evidence>
<dbReference type="FunFam" id="3.90.550.10:FF:000030">
    <property type="entry name" value="Glucose-1-phosphate adenylyltransferase"/>
    <property type="match status" value="1"/>
</dbReference>
<evidence type="ECO:0000313" key="17">
    <source>
        <dbReference type="EMBL" id="MBA4642666.1"/>
    </source>
</evidence>
<dbReference type="PROSITE" id="PS00810">
    <property type="entry name" value="ADP_GLC_PYROPHOSPH_3"/>
    <property type="match status" value="1"/>
</dbReference>
<evidence type="ECO:0000256" key="12">
    <source>
        <dbReference type="ARBA" id="ARBA00022741"/>
    </source>
</evidence>
<dbReference type="GO" id="GO:0019252">
    <property type="term" value="P:starch biosynthetic process"/>
    <property type="evidence" value="ECO:0007669"/>
    <property type="project" value="UniProtKB-UniPathway"/>
</dbReference>
<comment type="subunit">
    <text evidence="6 15">Heterotetramer.</text>
</comment>
<dbReference type="UniPathway" id="UPA00152"/>
<dbReference type="SUPFAM" id="SSF51161">
    <property type="entry name" value="Trimeric LpxA-like enzymes"/>
    <property type="match status" value="1"/>
</dbReference>
<dbReference type="Gene3D" id="2.160.10.10">
    <property type="entry name" value="Hexapeptide repeat proteins"/>
    <property type="match status" value="1"/>
</dbReference>
<keyword evidence="8 15" id="KW-0150">Chloroplast</keyword>
<keyword evidence="15" id="KW-0934">Plastid</keyword>
<dbReference type="InterPro" id="IPR005835">
    <property type="entry name" value="NTP_transferase_dom"/>
</dbReference>
<dbReference type="GO" id="GO:0005978">
    <property type="term" value="P:glycogen biosynthetic process"/>
    <property type="evidence" value="ECO:0007669"/>
    <property type="project" value="InterPro"/>
</dbReference>
<dbReference type="InterPro" id="IPR011004">
    <property type="entry name" value="Trimer_LpxA-like_sf"/>
</dbReference>
<evidence type="ECO:0000256" key="4">
    <source>
        <dbReference type="ARBA" id="ARBA00004727"/>
    </source>
</evidence>
<feature type="domain" description="Nucleotidyl transferase" evidence="16">
    <location>
        <begin position="87"/>
        <end position="364"/>
    </location>
</feature>
<comment type="subcellular location">
    <subcellularLocation>
        <location evidence="3 15">Plastid</location>
        <location evidence="3 15">Chloroplast</location>
    </subcellularLocation>
</comment>
<organism evidence="17">
    <name type="scientific">Opuntia streptacantha</name>
    <name type="common">Prickly pear cactus</name>
    <name type="synonym">Opuntia cardona</name>
    <dbReference type="NCBI Taxonomy" id="393608"/>
    <lineage>
        <taxon>Eukaryota</taxon>
        <taxon>Viridiplantae</taxon>
        <taxon>Streptophyta</taxon>
        <taxon>Embryophyta</taxon>
        <taxon>Tracheophyta</taxon>
        <taxon>Spermatophyta</taxon>
        <taxon>Magnoliopsida</taxon>
        <taxon>eudicotyledons</taxon>
        <taxon>Gunneridae</taxon>
        <taxon>Pentapetalae</taxon>
        <taxon>Caryophyllales</taxon>
        <taxon>Cactineae</taxon>
        <taxon>Cactaceae</taxon>
        <taxon>Opuntioideae</taxon>
        <taxon>Opuntia</taxon>
    </lineage>
</organism>
<dbReference type="Pfam" id="PF00483">
    <property type="entry name" value="NTP_transferase"/>
    <property type="match status" value="1"/>
</dbReference>
<dbReference type="Gene3D" id="3.90.550.10">
    <property type="entry name" value="Spore Coat Polysaccharide Biosynthesis Protein SpsA, Chain A"/>
    <property type="match status" value="1"/>
</dbReference>
<evidence type="ECO:0000256" key="6">
    <source>
        <dbReference type="ARBA" id="ARBA00011680"/>
    </source>
</evidence>
<keyword evidence="10 15" id="KW-0808">Transferase</keyword>
<accession>A0A7C9DI49</accession>
<dbReference type="CDD" id="cd04651">
    <property type="entry name" value="LbH_G1P_AT_C"/>
    <property type="match status" value="1"/>
</dbReference>
<keyword evidence="11 15" id="KW-0548">Nucleotidyltransferase</keyword>
<dbReference type="InterPro" id="IPR029044">
    <property type="entry name" value="Nucleotide-diphossugar_trans"/>
</dbReference>
<evidence type="ECO:0000256" key="7">
    <source>
        <dbReference type="ARBA" id="ARBA00012460"/>
    </source>
</evidence>
<proteinExistence type="inferred from homology"/>
<comment type="similarity">
    <text evidence="5 15">Belongs to the bacterial/plant glucose-1-phosphate adenylyltransferase family.</text>
</comment>
<dbReference type="PANTHER" id="PTHR43523:SF12">
    <property type="entry name" value="GLUCOSE-1-PHOSPHATE ADENYLYLTRANSFERASE LARGE SUBUNIT 1, CHLOROPLASTIC-RELATED"/>
    <property type="match status" value="1"/>
</dbReference>
<dbReference type="InterPro" id="IPR011831">
    <property type="entry name" value="ADP-Glc_PPase"/>
</dbReference>
<comment type="function">
    <text evidence="2 15">This protein plays a role in synthesis of starch. It catalyzes the synthesis of the activated glycosyl donor, ADP-glucose from Glc-1-P and ATP.</text>
</comment>
<evidence type="ECO:0000256" key="15">
    <source>
        <dbReference type="RuleBase" id="RU362093"/>
    </source>
</evidence>
<evidence type="ECO:0000256" key="14">
    <source>
        <dbReference type="ARBA" id="ARBA00022922"/>
    </source>
</evidence>
<dbReference type="EMBL" id="GISG01129384">
    <property type="protein sequence ID" value="MBA4642666.1"/>
    <property type="molecule type" value="Transcribed_RNA"/>
</dbReference>
<evidence type="ECO:0000256" key="11">
    <source>
        <dbReference type="ARBA" id="ARBA00022695"/>
    </source>
</evidence>
<comment type="catalytic activity">
    <reaction evidence="1 15">
        <text>alpha-D-glucose 1-phosphate + ATP + H(+) = ADP-alpha-D-glucose + diphosphate</text>
        <dbReference type="Rhea" id="RHEA:12120"/>
        <dbReference type="ChEBI" id="CHEBI:15378"/>
        <dbReference type="ChEBI" id="CHEBI:30616"/>
        <dbReference type="ChEBI" id="CHEBI:33019"/>
        <dbReference type="ChEBI" id="CHEBI:57498"/>
        <dbReference type="ChEBI" id="CHEBI:58601"/>
        <dbReference type="EC" id="2.7.7.27"/>
    </reaction>
</comment>
<protein>
    <recommendedName>
        <fullName evidence="7 15">Glucose-1-phosphate adenylyltransferase</fullName>
        <ecNumber evidence="7 15">2.7.7.27</ecNumber>
    </recommendedName>
    <alternativeName>
        <fullName evidence="15">ADP-glucose pyrophosphorylase</fullName>
    </alternativeName>
</protein>
<dbReference type="GO" id="GO:0008878">
    <property type="term" value="F:glucose-1-phosphate adenylyltransferase activity"/>
    <property type="evidence" value="ECO:0007669"/>
    <property type="project" value="UniProtKB-EC"/>
</dbReference>
<evidence type="ECO:0000256" key="3">
    <source>
        <dbReference type="ARBA" id="ARBA00004229"/>
    </source>
</evidence>
<keyword evidence="12 15" id="KW-0547">Nucleotide-binding</keyword>
<keyword evidence="13 15" id="KW-0067">ATP-binding</keyword>
<dbReference type="GO" id="GO:0009507">
    <property type="term" value="C:chloroplast"/>
    <property type="evidence" value="ECO:0007669"/>
    <property type="project" value="UniProtKB-SubCell"/>
</dbReference>
<dbReference type="SUPFAM" id="SSF53448">
    <property type="entry name" value="Nucleotide-diphospho-sugar transferases"/>
    <property type="match status" value="1"/>
</dbReference>
<evidence type="ECO:0000256" key="2">
    <source>
        <dbReference type="ARBA" id="ARBA00002231"/>
    </source>
</evidence>
<evidence type="ECO:0000256" key="5">
    <source>
        <dbReference type="ARBA" id="ARBA00010443"/>
    </source>
</evidence>
<sequence length="518" mass="57257">MALSANGCVSQSMARGIHAAVPGRECSRAVKFGSKELMGMKLKSLHRQSKSVKHRRHVCMSVATEIASEVQPRDLTQEINDTKTVAAVILGGGAGTRLFPLTKRRAKPAVPIGGAYRLIDVPMSNCINSGINKVYILTQFNSASLNRHLARAYSFGSGINFGDGYVEVLAATQTPGDAGKNWFQGTADAVRQFCWVLEDQRSKDIEDVLILSGDHLYRMDYKDFVQDHQQSGADITISCIPMDDSRASDFGLMKIDEKGRVLFFSEKPKGNDLKAMAVDTTVLGLSKEEAAKNPYIASMGVYVFKKEILLKLLRWRFPTANDFGSEIIPAAAREKYVKAYLFNDYWEDIGTIRSFFEANLALTEHPPRFSFYDADQPMYTSRRNLPPSKIDNSKVIDSIVSHGCFLDNCLIEHSVVGIRSRINSNVHLKDTVMLGADFYETDAEIASLIAERGVPVGIGENTNIKDCIIDKNARIGKNVVISNSDRVQEADRSSEGFYIRSGITVILKNSTIKDGVVI</sequence>
<comment type="pathway">
    <text evidence="4 15">Glycan biosynthesis; starch biosynthesis.</text>
</comment>
<reference evidence="17" key="2">
    <citation type="submission" date="2020-07" db="EMBL/GenBank/DDBJ databases">
        <authorList>
            <person name="Vera ALvarez R."/>
            <person name="Arias-Moreno D.M."/>
            <person name="Jimenez-Jacinto V."/>
            <person name="Jimenez-Bremont J.F."/>
            <person name="Swaminathan K."/>
            <person name="Moose S.P."/>
            <person name="Guerrero-Gonzalez M.L."/>
            <person name="Marino-Ramirez L."/>
            <person name="Landsman D."/>
            <person name="Rodriguez-Kessler M."/>
            <person name="Delgado-Sanchez P."/>
        </authorList>
    </citation>
    <scope>NUCLEOTIDE SEQUENCE</scope>
    <source>
        <tissue evidence="17">Cladode</tissue>
    </source>
</reference>
<dbReference type="EC" id="2.7.7.27" evidence="7 15"/>
<evidence type="ECO:0000256" key="8">
    <source>
        <dbReference type="ARBA" id="ARBA00022528"/>
    </source>
</evidence>
<evidence type="ECO:0000256" key="9">
    <source>
        <dbReference type="ARBA" id="ARBA00022533"/>
    </source>
</evidence>
<dbReference type="PROSITE" id="PS00808">
    <property type="entry name" value="ADP_GLC_PYROPHOSPH_1"/>
    <property type="match status" value="1"/>
</dbReference>
<reference evidence="17" key="1">
    <citation type="journal article" date="2013" name="J. Plant Res.">
        <title>Effect of fungi and light on seed germination of three Opuntia species from semiarid lands of central Mexico.</title>
        <authorList>
            <person name="Delgado-Sanchez P."/>
            <person name="Jimenez-Bremont J.F."/>
            <person name="Guerrero-Gonzalez Mde L."/>
            <person name="Flores J."/>
        </authorList>
    </citation>
    <scope>NUCLEOTIDE SEQUENCE</scope>
    <source>
        <tissue evidence="17">Cladode</tissue>
    </source>
</reference>
<dbReference type="Pfam" id="PF25247">
    <property type="entry name" value="LbH_GLGC"/>
    <property type="match status" value="1"/>
</dbReference>
<evidence type="ECO:0000256" key="10">
    <source>
        <dbReference type="ARBA" id="ARBA00022679"/>
    </source>
</evidence>
<dbReference type="AlphaFoldDB" id="A0A7C9DI49"/>
<name>A0A7C9DI49_OPUST</name>
<dbReference type="GO" id="GO:0005524">
    <property type="term" value="F:ATP binding"/>
    <property type="evidence" value="ECO:0007669"/>
    <property type="project" value="UniProtKB-KW"/>
</dbReference>
<keyword evidence="14 15" id="KW-0750">Starch biosynthesis</keyword>
<dbReference type="CDD" id="cd02508">
    <property type="entry name" value="ADP_Glucose_PP"/>
    <property type="match status" value="1"/>
</dbReference>
<dbReference type="NCBIfam" id="TIGR02091">
    <property type="entry name" value="glgC"/>
    <property type="match status" value="1"/>
</dbReference>
<evidence type="ECO:0000256" key="1">
    <source>
        <dbReference type="ARBA" id="ARBA00000956"/>
    </source>
</evidence>
<dbReference type="NCBIfam" id="NF002772">
    <property type="entry name" value="PRK02862.1"/>
    <property type="match status" value="1"/>
</dbReference>
<keyword evidence="9" id="KW-0021">Allosteric enzyme</keyword>
<dbReference type="PROSITE" id="PS00809">
    <property type="entry name" value="ADP_GLC_PYROPHOSPH_2"/>
    <property type="match status" value="1"/>
</dbReference>
<dbReference type="InterPro" id="IPR005836">
    <property type="entry name" value="ADP_Glu_pyroP_CS"/>
</dbReference>
<evidence type="ECO:0000259" key="16">
    <source>
        <dbReference type="Pfam" id="PF00483"/>
    </source>
</evidence>
<dbReference type="PANTHER" id="PTHR43523">
    <property type="entry name" value="GLUCOSE-1-PHOSPHATE ADENYLYLTRANSFERASE-RELATED"/>
    <property type="match status" value="1"/>
</dbReference>